<feature type="domain" description="HTH cro/C1-type" evidence="1">
    <location>
        <begin position="17"/>
        <end position="48"/>
    </location>
</feature>
<dbReference type="SUPFAM" id="SSF47413">
    <property type="entry name" value="lambda repressor-like DNA-binding domains"/>
    <property type="match status" value="1"/>
</dbReference>
<comment type="caution">
    <text evidence="2">The sequence shown here is derived from an EMBL/GenBank/DDBJ whole genome shotgun (WGS) entry which is preliminary data.</text>
</comment>
<dbReference type="Proteomes" id="UP000565711">
    <property type="component" value="Unassembled WGS sequence"/>
</dbReference>
<dbReference type="CDD" id="cd00093">
    <property type="entry name" value="HTH_XRE"/>
    <property type="match status" value="1"/>
</dbReference>
<dbReference type="Pfam" id="PF19054">
    <property type="entry name" value="DUF5753"/>
    <property type="match status" value="1"/>
</dbReference>
<dbReference type="InterPro" id="IPR010982">
    <property type="entry name" value="Lambda_DNA-bd_dom_sf"/>
</dbReference>
<dbReference type="Gene3D" id="1.10.260.40">
    <property type="entry name" value="lambda repressor-like DNA-binding domains"/>
    <property type="match status" value="1"/>
</dbReference>
<dbReference type="AlphaFoldDB" id="A0A846XX57"/>
<accession>A0A846XX57</accession>
<dbReference type="PROSITE" id="PS50943">
    <property type="entry name" value="HTH_CROC1"/>
    <property type="match status" value="1"/>
</dbReference>
<sequence>MSECGSTLPRRQLGRYLRNGREECGLTLQQAAALLDRSASTLQRIERGMVAHLREGDIGALCTMYDFDPEHAAAMKGLAVQGNELSWWCEYGDLLPPTFDFYVGLEASAHRLTTYEPELVPGLLQTPSYASVLFHAGFPNDTADEHARRVTLRMRRQARITRKHRPATLRVVLRESALHGVVGGPKIMAAQLRHLADMGTRPNISVQILPFSAGLPLGDAVGSFVVLEFGQDKAGRAIEPPVVFVEGFTGDLYLEKPGAVQRYHDAYEDLRRSAADAVASRAMLRQMAKEYTS</sequence>
<keyword evidence="3" id="KW-1185">Reference proteome</keyword>
<dbReference type="Pfam" id="PF13560">
    <property type="entry name" value="HTH_31"/>
    <property type="match status" value="1"/>
</dbReference>
<organism evidence="2 3">
    <name type="scientific">Nocardia vermiculata</name>
    <dbReference type="NCBI Taxonomy" id="257274"/>
    <lineage>
        <taxon>Bacteria</taxon>
        <taxon>Bacillati</taxon>
        <taxon>Actinomycetota</taxon>
        <taxon>Actinomycetes</taxon>
        <taxon>Mycobacteriales</taxon>
        <taxon>Nocardiaceae</taxon>
        <taxon>Nocardia</taxon>
    </lineage>
</organism>
<dbReference type="EMBL" id="JAAXOP010000004">
    <property type="protein sequence ID" value="NKY50522.1"/>
    <property type="molecule type" value="Genomic_DNA"/>
</dbReference>
<proteinExistence type="predicted"/>
<evidence type="ECO:0000313" key="2">
    <source>
        <dbReference type="EMBL" id="NKY50522.1"/>
    </source>
</evidence>
<dbReference type="GO" id="GO:0003677">
    <property type="term" value="F:DNA binding"/>
    <property type="evidence" value="ECO:0007669"/>
    <property type="project" value="InterPro"/>
</dbReference>
<dbReference type="RefSeq" id="WP_067871694.1">
    <property type="nucleotide sequence ID" value="NZ_JAAXOP010000004.1"/>
</dbReference>
<protein>
    <submittedName>
        <fullName evidence="2">Helix-turn-helix domain-containing protein</fullName>
    </submittedName>
</protein>
<reference evidence="2 3" key="1">
    <citation type="submission" date="2020-04" db="EMBL/GenBank/DDBJ databases">
        <title>MicrobeNet Type strains.</title>
        <authorList>
            <person name="Nicholson A.C."/>
        </authorList>
    </citation>
    <scope>NUCLEOTIDE SEQUENCE [LARGE SCALE GENOMIC DNA]</scope>
    <source>
        <strain evidence="2 3">JCM 12354</strain>
    </source>
</reference>
<dbReference type="InterPro" id="IPR001387">
    <property type="entry name" value="Cro/C1-type_HTH"/>
</dbReference>
<evidence type="ECO:0000313" key="3">
    <source>
        <dbReference type="Proteomes" id="UP000565711"/>
    </source>
</evidence>
<name>A0A846XX57_9NOCA</name>
<gene>
    <name evidence="2" type="ORF">HGA08_09900</name>
</gene>
<evidence type="ECO:0000259" key="1">
    <source>
        <dbReference type="PROSITE" id="PS50943"/>
    </source>
</evidence>
<dbReference type="InterPro" id="IPR043917">
    <property type="entry name" value="DUF5753"/>
</dbReference>